<keyword evidence="3" id="KW-1185">Reference proteome</keyword>
<evidence type="ECO:0000313" key="3">
    <source>
        <dbReference type="Proteomes" id="UP000248410"/>
    </source>
</evidence>
<gene>
    <name evidence="2" type="ORF">DFR86_01425</name>
</gene>
<feature type="coiled-coil region" evidence="1">
    <location>
        <begin position="201"/>
        <end position="228"/>
    </location>
</feature>
<dbReference type="EMBL" id="CP029288">
    <property type="protein sequence ID" value="AWR96336.1"/>
    <property type="molecule type" value="Genomic_DNA"/>
</dbReference>
<dbReference type="KEGG" id="asul:DFR86_01425"/>
<dbReference type="OrthoDB" id="40851at2157"/>
<reference evidence="2 3" key="1">
    <citation type="submission" date="2018-05" db="EMBL/GenBank/DDBJ databases">
        <title>Complete Genome Sequences of Extremely Thermoacidophilic, Metal-Mobilizing Type-Strain Members of the Archaeal Family Sulfolobaceae: Acidianus brierleyi DSM-1651T, Acidianus sulfidivorans DSM-18786T, Metallosphaera hakonensis DSM-7519T, and Metallosphaera prunae DSM-10039T.</title>
        <authorList>
            <person name="Counts J.A."/>
            <person name="Kelly R.M."/>
        </authorList>
    </citation>
    <scope>NUCLEOTIDE SEQUENCE [LARGE SCALE GENOMIC DNA]</scope>
    <source>
        <strain evidence="2 3">JP7</strain>
    </source>
</reference>
<accession>A0A2U9IK41</accession>
<keyword evidence="1" id="KW-0175">Coiled coil</keyword>
<protein>
    <submittedName>
        <fullName evidence="2">Uncharacterized protein</fullName>
    </submittedName>
</protein>
<evidence type="ECO:0000313" key="2">
    <source>
        <dbReference type="EMBL" id="AWR96336.1"/>
    </source>
</evidence>
<dbReference type="Proteomes" id="UP000248410">
    <property type="component" value="Chromosome"/>
</dbReference>
<dbReference type="GeneID" id="36836588"/>
<dbReference type="RefSeq" id="WP_110379226.1">
    <property type="nucleotide sequence ID" value="NZ_CP029288.2"/>
</dbReference>
<name>A0A2U9IK41_9CREN</name>
<organism evidence="2 3">
    <name type="scientific">Acidianus sulfidivorans JP7</name>
    <dbReference type="NCBI Taxonomy" id="619593"/>
    <lineage>
        <taxon>Archaea</taxon>
        <taxon>Thermoproteota</taxon>
        <taxon>Thermoprotei</taxon>
        <taxon>Sulfolobales</taxon>
        <taxon>Sulfolobaceae</taxon>
        <taxon>Acidianus</taxon>
    </lineage>
</organism>
<feature type="coiled-coil region" evidence="1">
    <location>
        <begin position="295"/>
        <end position="332"/>
    </location>
</feature>
<evidence type="ECO:0000256" key="1">
    <source>
        <dbReference type="SAM" id="Coils"/>
    </source>
</evidence>
<proteinExistence type="predicted"/>
<sequence length="442" mass="50431">MKSLYLSLAVDDNFSPLNVNKQLAIAFAKGAGKEKVIKAEVIGWPFLLVRDDVGGYYIFDETRRLFTKIDNYVIQDYDKLLSSIDKMSSDEEILNYLNGIRWDEFRGVTSITLGGLVSDDLKDVFKLTPSSLNIKTLPKTLSDIDVELALADIAKLKQQLTQNMAMIEKVEEKIGIEINIIKGKRSEEKKRIEDKYDSEINSKETELKQKLNDAKKNLETELKTEASKLYSKLADIEVVIGKAELEKEAGFLDSVNSANMIKTQYLSEINNKLNIIKDKYKPDLKNMRSEINTLLLNKKNDIDKIDNEIKSLEQQRQEIISKLEKVKNYQNNILLYVESLAKKIPYADEKLEIIVPLVIVYTAQGKIVVPPQVYKGSKKSFLGIFKKDPSEISAPVNGGEVLIRLLNDSGEPLDKYKQQINQGLNELYEEGYNVKKNYDEYF</sequence>
<dbReference type="AlphaFoldDB" id="A0A2U9IK41"/>